<proteinExistence type="predicted"/>
<evidence type="ECO:0000313" key="1">
    <source>
        <dbReference type="EMBL" id="CAH0998044.1"/>
    </source>
</evidence>
<accession>A0ABN8F106</accession>
<gene>
    <name evidence="1" type="ORF">EMA8858_04179</name>
</gene>
<keyword evidence="2" id="KW-1185">Reference proteome</keyword>
<protein>
    <recommendedName>
        <fullName evidence="3">Restriction endonuclease</fullName>
    </recommendedName>
</protein>
<comment type="caution">
    <text evidence="1">The sequence shown here is derived from an EMBL/GenBank/DDBJ whole genome shotgun (WGS) entry which is preliminary data.</text>
</comment>
<organism evidence="1 2">
    <name type="scientific">Emticicia aquatica</name>
    <dbReference type="NCBI Taxonomy" id="1681835"/>
    <lineage>
        <taxon>Bacteria</taxon>
        <taxon>Pseudomonadati</taxon>
        <taxon>Bacteroidota</taxon>
        <taxon>Cytophagia</taxon>
        <taxon>Cytophagales</taxon>
        <taxon>Leadbetterellaceae</taxon>
        <taxon>Emticicia</taxon>
    </lineage>
</organism>
<name>A0ABN8F106_9BACT</name>
<dbReference type="Proteomes" id="UP000837932">
    <property type="component" value="Unassembled WGS sequence"/>
</dbReference>
<evidence type="ECO:0000313" key="2">
    <source>
        <dbReference type="Proteomes" id="UP000837932"/>
    </source>
</evidence>
<dbReference type="RefSeq" id="WP_238808850.1">
    <property type="nucleotide sequence ID" value="NZ_CAKLPY010000011.1"/>
</dbReference>
<reference evidence="1" key="1">
    <citation type="submission" date="2021-12" db="EMBL/GenBank/DDBJ databases">
        <authorList>
            <person name="Rodrigo-Torres L."/>
            <person name="Arahal R. D."/>
            <person name="Lucena T."/>
        </authorList>
    </citation>
    <scope>NUCLEOTIDE SEQUENCE</scope>
    <source>
        <strain evidence="1">CECT 8858</strain>
    </source>
</reference>
<sequence length="187" mass="21714">MANFEENLLSIIQKYTENFSRKSYSEESEEIDVLMEAFGISQDLKKENKQYWGRELGMCWQLLITEVFRNFCKDFSPPKRYGSDEPADFFAGQDAVDTKYRVGSGDSGTLKKFKQYGEMLKSEGFNPVFLFLRSDNLPAAISACKVGGWSIYVGDDSFSYIFERTGFDLKEWLINIKDYNKHKIERL</sequence>
<evidence type="ECO:0008006" key="3">
    <source>
        <dbReference type="Google" id="ProtNLM"/>
    </source>
</evidence>
<dbReference type="EMBL" id="CAKLPY010000011">
    <property type="protein sequence ID" value="CAH0998044.1"/>
    <property type="molecule type" value="Genomic_DNA"/>
</dbReference>